<evidence type="ECO:0000313" key="1">
    <source>
        <dbReference type="EMBL" id="GEQ04523.1"/>
    </source>
</evidence>
<accession>A0A0D0SEK6</accession>
<dbReference type="OrthoDB" id="2413980at2"/>
<proteinExistence type="predicted"/>
<dbReference type="Proteomes" id="UP000255277">
    <property type="component" value="Unassembled WGS sequence"/>
</dbReference>
<dbReference type="AlphaFoldDB" id="A0A0D0SEK6"/>
<evidence type="ECO:0000313" key="2">
    <source>
        <dbReference type="EMBL" id="SUM32071.1"/>
    </source>
</evidence>
<sequence length="158" mass="18965">MNIKDLKSIDVLLKKVCNELNSNHYYQIVCNYKGTFVTLDFVLPFLWNGEFYCSEPKTISSIRDDKEVIYMNIDSQYYSIKDGSIFKFKQFIKHFENKETNYLMLYLLENKQFYKFDNQFSDFVYNIESLDKSWKLPITKVDDDLEFISLQLVEPEQS</sequence>
<evidence type="ECO:0000313" key="4">
    <source>
        <dbReference type="Proteomes" id="UP000321057"/>
    </source>
</evidence>
<keyword evidence="4" id="KW-1185">Reference proteome</keyword>
<reference evidence="2 3" key="1">
    <citation type="submission" date="2018-06" db="EMBL/GenBank/DDBJ databases">
        <authorList>
            <consortium name="Pathogen Informatics"/>
            <person name="Doyle S."/>
        </authorList>
    </citation>
    <scope>NUCLEOTIDE SEQUENCE [LARGE SCALE GENOMIC DNA]</scope>
    <source>
        <strain evidence="2 3">NCTC12195</strain>
    </source>
</reference>
<evidence type="ECO:0008006" key="5">
    <source>
        <dbReference type="Google" id="ProtNLM"/>
    </source>
</evidence>
<name>A0A0D0SEK6_STAGA</name>
<dbReference type="STRING" id="1293.SH09_10750"/>
<dbReference type="Proteomes" id="UP000321057">
    <property type="component" value="Unassembled WGS sequence"/>
</dbReference>
<reference evidence="1 4" key="2">
    <citation type="submission" date="2019-07" db="EMBL/GenBank/DDBJ databases">
        <title>Whole genome shotgun sequence of Staphylococcus gallinarum NBRC 109767.</title>
        <authorList>
            <person name="Hosoyama A."/>
            <person name="Uohara A."/>
            <person name="Ohji S."/>
            <person name="Ichikawa N."/>
        </authorList>
    </citation>
    <scope>NUCLEOTIDE SEQUENCE [LARGE SCALE GENOMIC DNA]</scope>
    <source>
        <strain evidence="1 4">NBRC 109767</strain>
    </source>
</reference>
<dbReference type="EMBL" id="UHDK01000001">
    <property type="protein sequence ID" value="SUM32071.1"/>
    <property type="molecule type" value="Genomic_DNA"/>
</dbReference>
<dbReference type="RefSeq" id="WP_042739650.1">
    <property type="nucleotide sequence ID" value="NZ_BKAX01000001.1"/>
</dbReference>
<protein>
    <recommendedName>
        <fullName evidence="5">AraC family transcriptional regulator</fullName>
    </recommendedName>
</protein>
<evidence type="ECO:0000313" key="3">
    <source>
        <dbReference type="Proteomes" id="UP000255277"/>
    </source>
</evidence>
<organism evidence="2 3">
    <name type="scientific">Staphylococcus gallinarum</name>
    <dbReference type="NCBI Taxonomy" id="1293"/>
    <lineage>
        <taxon>Bacteria</taxon>
        <taxon>Bacillati</taxon>
        <taxon>Bacillota</taxon>
        <taxon>Bacilli</taxon>
        <taxon>Bacillales</taxon>
        <taxon>Staphylococcaceae</taxon>
        <taxon>Staphylococcus</taxon>
    </lineage>
</organism>
<gene>
    <name evidence="2" type="ORF">NCTC12195_01511</name>
    <name evidence="1" type="ORF">SGA02_03510</name>
</gene>
<dbReference type="EMBL" id="BKAX01000001">
    <property type="protein sequence ID" value="GEQ04523.1"/>
    <property type="molecule type" value="Genomic_DNA"/>
</dbReference>